<evidence type="ECO:0000313" key="4">
    <source>
        <dbReference type="Proteomes" id="UP000199286"/>
    </source>
</evidence>
<dbReference type="PANTHER" id="PTHR11803">
    <property type="entry name" value="2-IMINOBUTANOATE/2-IMINOPROPANOATE DEAMINASE RIDA"/>
    <property type="match status" value="1"/>
</dbReference>
<dbReference type="PROSITE" id="PS01094">
    <property type="entry name" value="UPF0076"/>
    <property type="match status" value="1"/>
</dbReference>
<keyword evidence="2" id="KW-0732">Signal</keyword>
<dbReference type="EMBL" id="FNPF01000010">
    <property type="protein sequence ID" value="SDY56187.1"/>
    <property type="molecule type" value="Genomic_DNA"/>
</dbReference>
<dbReference type="PANTHER" id="PTHR11803:SF59">
    <property type="entry name" value="ENDORIBONUCLEASE"/>
    <property type="match status" value="1"/>
</dbReference>
<dbReference type="InterPro" id="IPR035959">
    <property type="entry name" value="RutC-like_sf"/>
</dbReference>
<organism evidence="3 4">
    <name type="scientific">Citreimonas salinaria</name>
    <dbReference type="NCBI Taxonomy" id="321339"/>
    <lineage>
        <taxon>Bacteria</taxon>
        <taxon>Pseudomonadati</taxon>
        <taxon>Pseudomonadota</taxon>
        <taxon>Alphaproteobacteria</taxon>
        <taxon>Rhodobacterales</taxon>
        <taxon>Roseobacteraceae</taxon>
        <taxon>Citreimonas</taxon>
    </lineage>
</organism>
<dbReference type="Proteomes" id="UP000199286">
    <property type="component" value="Unassembled WGS sequence"/>
</dbReference>
<evidence type="ECO:0000313" key="3">
    <source>
        <dbReference type="EMBL" id="SDY56187.1"/>
    </source>
</evidence>
<dbReference type="Gene3D" id="3.30.1330.40">
    <property type="entry name" value="RutC-like"/>
    <property type="match status" value="1"/>
</dbReference>
<sequence length="164" mass="17395">MRMLIAVTTAALMAAGAVQAQDIVRNRLPGSDFPIAQSVEIPPGASVLYVSGQVPPVVDEEAEPGSREAYGDTETQTVGVLERVDAALQAAGYTMDDVVKMQVFLVGDPEKGGAMDFEGFMKGYTQFFGVERGNLPARSAMQVAGLASPVWLVEIEVMAAKMPE</sequence>
<dbReference type="AlphaFoldDB" id="A0A1H3KVF9"/>
<protein>
    <submittedName>
        <fullName evidence="3">Enamine deaminase RidA, house cleaning of reactive enamine intermediates, YjgF/YER057c/UK114 family</fullName>
    </submittedName>
</protein>
<feature type="signal peptide" evidence="2">
    <location>
        <begin position="1"/>
        <end position="20"/>
    </location>
</feature>
<dbReference type="SUPFAM" id="SSF55298">
    <property type="entry name" value="YjgF-like"/>
    <property type="match status" value="1"/>
</dbReference>
<dbReference type="GO" id="GO:0019239">
    <property type="term" value="F:deaminase activity"/>
    <property type="evidence" value="ECO:0007669"/>
    <property type="project" value="TreeGrafter"/>
</dbReference>
<name>A0A1H3KVF9_9RHOB</name>
<dbReference type="InterPro" id="IPR019897">
    <property type="entry name" value="RidA_CS"/>
</dbReference>
<dbReference type="GO" id="GO:0005829">
    <property type="term" value="C:cytosol"/>
    <property type="evidence" value="ECO:0007669"/>
    <property type="project" value="TreeGrafter"/>
</dbReference>
<proteinExistence type="inferred from homology"/>
<dbReference type="RefSeq" id="WP_089883887.1">
    <property type="nucleotide sequence ID" value="NZ_FNPF01000010.1"/>
</dbReference>
<dbReference type="STRING" id="321339.SAMN05444340_110137"/>
<gene>
    <name evidence="3" type="ORF">SAMN05444340_110137</name>
</gene>
<dbReference type="InterPro" id="IPR006175">
    <property type="entry name" value="YjgF/YER057c/UK114"/>
</dbReference>
<dbReference type="OrthoDB" id="9803101at2"/>
<evidence type="ECO:0000256" key="2">
    <source>
        <dbReference type="SAM" id="SignalP"/>
    </source>
</evidence>
<dbReference type="Pfam" id="PF01042">
    <property type="entry name" value="Ribonuc_L-PSP"/>
    <property type="match status" value="1"/>
</dbReference>
<evidence type="ECO:0000256" key="1">
    <source>
        <dbReference type="ARBA" id="ARBA00010552"/>
    </source>
</evidence>
<accession>A0A1H3KVF9</accession>
<feature type="chain" id="PRO_5011788108" evidence="2">
    <location>
        <begin position="21"/>
        <end position="164"/>
    </location>
</feature>
<keyword evidence="4" id="KW-1185">Reference proteome</keyword>
<comment type="similarity">
    <text evidence="1">Belongs to the RutC family.</text>
</comment>
<dbReference type="CDD" id="cd06151">
    <property type="entry name" value="YjgF_YER057c_UK114_like_3"/>
    <property type="match status" value="1"/>
</dbReference>
<reference evidence="3 4" key="1">
    <citation type="submission" date="2016-10" db="EMBL/GenBank/DDBJ databases">
        <authorList>
            <person name="de Groot N.N."/>
        </authorList>
    </citation>
    <scope>NUCLEOTIDE SEQUENCE [LARGE SCALE GENOMIC DNA]</scope>
    <source>
        <strain evidence="3 4">DSM 26880</strain>
    </source>
</reference>